<evidence type="ECO:0008006" key="3">
    <source>
        <dbReference type="Google" id="ProtNLM"/>
    </source>
</evidence>
<dbReference type="Proteomes" id="UP001304895">
    <property type="component" value="Unassembled WGS sequence"/>
</dbReference>
<comment type="caution">
    <text evidence="1">The sequence shown here is derived from an EMBL/GenBank/DDBJ whole genome shotgun (WGS) entry which is preliminary data.</text>
</comment>
<accession>A0AAN6ZEZ5</accession>
<protein>
    <recommendedName>
        <fullName evidence="3">F-box domain-containing protein</fullName>
    </recommendedName>
</protein>
<proteinExistence type="predicted"/>
<name>A0AAN6ZEZ5_9PEZI</name>
<gene>
    <name evidence="1" type="ORF">BT67DRAFT_377789</name>
</gene>
<sequence length="455" mass="51199">MDRLPQETFDAIVQICDVGSLPAPLSRYATISRQWQYAVERRLFSRLDVDADNMPMLEYVLSSNRRRGYVDELWYKVLANRLPSQSTAYTGLSLSHACNLKMSSELRQLWNLLSLYWTAALTRGKQSQPPSDAVPRLKLVLGLFLDPNHELKPSNSLPPHGPEGPPFPWTPPALPGIASLRMIWRPSSRVYHARNCHPPWLFALLPTCTSATRLCWDGVEPYPPAQIVGTSFRNQMVASLVSAGRFANLQHLGLHFQTPVTKPQQRDHLEACEPVAAVRDPLNQTLHTLSQQLRSLYLSGKFLLSPDLFWPDVATAGDKSCVEPSWPLMEEMIVEARLVSPDGRFYCDPAFIHQALSPRPVPIPPGTGPSLFGDLVVRATRAMARMPRLKRLSTTFPELMESAHFGAVMCRRMAFLYSGTRPRESPPWYWHGPSIDIPGAAHDNWNRFCDGFPGE</sequence>
<keyword evidence="2" id="KW-1185">Reference proteome</keyword>
<reference evidence="1" key="1">
    <citation type="journal article" date="2023" name="Mol. Phylogenet. Evol.">
        <title>Genome-scale phylogeny and comparative genomics of the fungal order Sordariales.</title>
        <authorList>
            <person name="Hensen N."/>
            <person name="Bonometti L."/>
            <person name="Westerberg I."/>
            <person name="Brannstrom I.O."/>
            <person name="Guillou S."/>
            <person name="Cros-Aarteil S."/>
            <person name="Calhoun S."/>
            <person name="Haridas S."/>
            <person name="Kuo A."/>
            <person name="Mondo S."/>
            <person name="Pangilinan J."/>
            <person name="Riley R."/>
            <person name="LaButti K."/>
            <person name="Andreopoulos B."/>
            <person name="Lipzen A."/>
            <person name="Chen C."/>
            <person name="Yan M."/>
            <person name="Daum C."/>
            <person name="Ng V."/>
            <person name="Clum A."/>
            <person name="Steindorff A."/>
            <person name="Ohm R.A."/>
            <person name="Martin F."/>
            <person name="Silar P."/>
            <person name="Natvig D.O."/>
            <person name="Lalanne C."/>
            <person name="Gautier V."/>
            <person name="Ament-Velasquez S.L."/>
            <person name="Kruys A."/>
            <person name="Hutchinson M.I."/>
            <person name="Powell A.J."/>
            <person name="Barry K."/>
            <person name="Miller A.N."/>
            <person name="Grigoriev I.V."/>
            <person name="Debuchy R."/>
            <person name="Gladieux P."/>
            <person name="Hiltunen Thoren M."/>
            <person name="Johannesson H."/>
        </authorList>
    </citation>
    <scope>NUCLEOTIDE SEQUENCE</scope>
    <source>
        <strain evidence="1">CBS 123565</strain>
    </source>
</reference>
<organism evidence="1 2">
    <name type="scientific">Trichocladium antarcticum</name>
    <dbReference type="NCBI Taxonomy" id="1450529"/>
    <lineage>
        <taxon>Eukaryota</taxon>
        <taxon>Fungi</taxon>
        <taxon>Dikarya</taxon>
        <taxon>Ascomycota</taxon>
        <taxon>Pezizomycotina</taxon>
        <taxon>Sordariomycetes</taxon>
        <taxon>Sordariomycetidae</taxon>
        <taxon>Sordariales</taxon>
        <taxon>Chaetomiaceae</taxon>
        <taxon>Trichocladium</taxon>
    </lineage>
</organism>
<evidence type="ECO:0000313" key="1">
    <source>
        <dbReference type="EMBL" id="KAK4135246.1"/>
    </source>
</evidence>
<evidence type="ECO:0000313" key="2">
    <source>
        <dbReference type="Proteomes" id="UP001304895"/>
    </source>
</evidence>
<reference evidence="1" key="2">
    <citation type="submission" date="2023-05" db="EMBL/GenBank/DDBJ databases">
        <authorList>
            <consortium name="Lawrence Berkeley National Laboratory"/>
            <person name="Steindorff A."/>
            <person name="Hensen N."/>
            <person name="Bonometti L."/>
            <person name="Westerberg I."/>
            <person name="Brannstrom I.O."/>
            <person name="Guillou S."/>
            <person name="Cros-Aarteil S."/>
            <person name="Calhoun S."/>
            <person name="Haridas S."/>
            <person name="Kuo A."/>
            <person name="Mondo S."/>
            <person name="Pangilinan J."/>
            <person name="Riley R."/>
            <person name="Labutti K."/>
            <person name="Andreopoulos B."/>
            <person name="Lipzen A."/>
            <person name="Chen C."/>
            <person name="Yanf M."/>
            <person name="Daum C."/>
            <person name="Ng V."/>
            <person name="Clum A."/>
            <person name="Ohm R."/>
            <person name="Martin F."/>
            <person name="Silar P."/>
            <person name="Natvig D."/>
            <person name="Lalanne C."/>
            <person name="Gautier V."/>
            <person name="Ament-Velasquez S.L."/>
            <person name="Kruys A."/>
            <person name="Hutchinson M.I."/>
            <person name="Powell A.J."/>
            <person name="Barry K."/>
            <person name="Miller A.N."/>
            <person name="Grigoriev I.V."/>
            <person name="Debuchy R."/>
            <person name="Gladieux P."/>
            <person name="Thoren M.H."/>
            <person name="Johannesson H."/>
        </authorList>
    </citation>
    <scope>NUCLEOTIDE SEQUENCE</scope>
    <source>
        <strain evidence="1">CBS 123565</strain>
    </source>
</reference>
<dbReference type="AlphaFoldDB" id="A0AAN6ZEZ5"/>
<dbReference type="EMBL" id="MU853406">
    <property type="protein sequence ID" value="KAK4135246.1"/>
    <property type="molecule type" value="Genomic_DNA"/>
</dbReference>